<comment type="similarity">
    <text evidence="2 8">Belongs to the Mediator complex subunit 18 family.</text>
</comment>
<reference evidence="10 11" key="1">
    <citation type="submission" date="2023-10" db="EMBL/GenBank/DDBJ databases">
        <title>Draft Genome Sequence of Candida saopaulonensis from a very Premature Infant with Sepsis.</title>
        <authorList>
            <person name="Ning Y."/>
            <person name="Dai R."/>
            <person name="Xiao M."/>
            <person name="Xu Y."/>
            <person name="Yan Q."/>
            <person name="Zhang L."/>
        </authorList>
    </citation>
    <scope>NUCLEOTIDE SEQUENCE [LARGE SCALE GENOMIC DNA]</scope>
    <source>
        <strain evidence="10 11">19XY460</strain>
    </source>
</reference>
<comment type="subcellular location">
    <subcellularLocation>
        <location evidence="1 8">Nucleus</location>
    </subcellularLocation>
</comment>
<evidence type="ECO:0000256" key="8">
    <source>
        <dbReference type="RuleBase" id="RU364150"/>
    </source>
</evidence>
<evidence type="ECO:0000256" key="2">
    <source>
        <dbReference type="ARBA" id="ARBA00009814"/>
    </source>
</evidence>
<sequence length="324" mass="36379">MGHQLLLCSSIPHKKYAQTVSTLEALTGLQKPQDIATYTIITKPHNVFKPKVEAGKVNQIEQYYMKCTTTWDDKASASLDMASPVITGQSEVKVERLFTGEKKKQWTFHIADIPNAGKNAVSAQNFYESTMVHYHTRGTKPITSSEKKPESQQENADEIGASDSIAQEGKADNDDDLMVVDDPAAESQPTVEKESPVSAANAAELKDSFLQFLEDLGYDVINQYWVKGIRFFHGDIVIEIFKVFIRDDSDTSRSENDTRIPLKLLDETNTFQIKTYITYPKGTNVDTITKGSKDLTHLKGTLNNLFELEVPDRMFLDSRVSRTI</sequence>
<evidence type="ECO:0000256" key="4">
    <source>
        <dbReference type="ARBA" id="ARBA00023015"/>
    </source>
</evidence>
<evidence type="ECO:0000256" key="9">
    <source>
        <dbReference type="SAM" id="MobiDB-lite"/>
    </source>
</evidence>
<evidence type="ECO:0000256" key="1">
    <source>
        <dbReference type="ARBA" id="ARBA00004123"/>
    </source>
</evidence>
<keyword evidence="5 8" id="KW-0804">Transcription</keyword>
<evidence type="ECO:0000256" key="3">
    <source>
        <dbReference type="ARBA" id="ARBA00019612"/>
    </source>
</evidence>
<comment type="function">
    <text evidence="8">Component of the Mediator complex, a coactivator involved in the regulated transcription of nearly all RNA polymerase II-dependent genes. Mediator functions as a bridge to convey information from gene-specific regulatory proteins to the basal RNA polymerase II transcription machinery. Mediator is recruited to promoters by direct interactions with regulatory proteins and serves as a scaffold for the assembly of a functional preinitiation complex with RNA polymerase II and the general transcription factors.</text>
</comment>
<dbReference type="PANTHER" id="PTHR13321:SF2">
    <property type="entry name" value="MEDIATOR OF RNA POLYMERASE II TRANSCRIPTION SUBUNIT 18"/>
    <property type="match status" value="1"/>
</dbReference>
<organism evidence="10 11">
    <name type="scientific">Australozyma saopauloensis</name>
    <dbReference type="NCBI Taxonomy" id="291208"/>
    <lineage>
        <taxon>Eukaryota</taxon>
        <taxon>Fungi</taxon>
        <taxon>Dikarya</taxon>
        <taxon>Ascomycota</taxon>
        <taxon>Saccharomycotina</taxon>
        <taxon>Pichiomycetes</taxon>
        <taxon>Metschnikowiaceae</taxon>
        <taxon>Australozyma</taxon>
    </lineage>
</organism>
<dbReference type="GO" id="GO:0006369">
    <property type="term" value="P:termination of RNA polymerase II transcription"/>
    <property type="evidence" value="ECO:0007669"/>
    <property type="project" value="TreeGrafter"/>
</dbReference>
<name>A0AAX4HF30_9ASCO</name>
<proteinExistence type="inferred from homology"/>
<dbReference type="GO" id="GO:0003712">
    <property type="term" value="F:transcription coregulator activity"/>
    <property type="evidence" value="ECO:0007669"/>
    <property type="project" value="InterPro"/>
</dbReference>
<dbReference type="Pfam" id="PF09637">
    <property type="entry name" value="Med18"/>
    <property type="match status" value="1"/>
</dbReference>
<evidence type="ECO:0000256" key="6">
    <source>
        <dbReference type="ARBA" id="ARBA00023242"/>
    </source>
</evidence>
<dbReference type="GO" id="GO:0006357">
    <property type="term" value="P:regulation of transcription by RNA polymerase II"/>
    <property type="evidence" value="ECO:0007669"/>
    <property type="project" value="InterPro"/>
</dbReference>
<keyword evidence="4 8" id="KW-0805">Transcription regulation</keyword>
<dbReference type="Gene3D" id="2.40.320.10">
    <property type="entry name" value="Hypothetical Protein Pfu-838710-001"/>
    <property type="match status" value="1"/>
</dbReference>
<dbReference type="PANTHER" id="PTHR13321">
    <property type="entry name" value="MEDIATOR OF RNA POLYMERASE II TRANSCRIPTION, SUBUNIT 18"/>
    <property type="match status" value="1"/>
</dbReference>
<evidence type="ECO:0000256" key="5">
    <source>
        <dbReference type="ARBA" id="ARBA00023163"/>
    </source>
</evidence>
<dbReference type="InterPro" id="IPR019095">
    <property type="entry name" value="Mediator_Med18"/>
</dbReference>
<dbReference type="GO" id="GO:0070847">
    <property type="term" value="C:core mediator complex"/>
    <property type="evidence" value="ECO:0007669"/>
    <property type="project" value="TreeGrafter"/>
</dbReference>
<dbReference type="AlphaFoldDB" id="A0AAX4HF30"/>
<accession>A0AAX4HF30</accession>
<keyword evidence="6 8" id="KW-0539">Nucleus</keyword>
<evidence type="ECO:0000313" key="10">
    <source>
        <dbReference type="EMBL" id="WPK27170.1"/>
    </source>
</evidence>
<feature type="region of interest" description="Disordered" evidence="9">
    <location>
        <begin position="137"/>
        <end position="177"/>
    </location>
</feature>
<dbReference type="EMBL" id="CP138898">
    <property type="protein sequence ID" value="WPK27170.1"/>
    <property type="molecule type" value="Genomic_DNA"/>
</dbReference>
<evidence type="ECO:0000256" key="7">
    <source>
        <dbReference type="ARBA" id="ARBA00032012"/>
    </source>
</evidence>
<dbReference type="Proteomes" id="UP001338582">
    <property type="component" value="Chromosome 5"/>
</dbReference>
<dbReference type="GO" id="GO:0016592">
    <property type="term" value="C:mediator complex"/>
    <property type="evidence" value="ECO:0007669"/>
    <property type="project" value="InterPro"/>
</dbReference>
<comment type="subunit">
    <text evidence="8">Component of the Mediator complex.</text>
</comment>
<keyword evidence="11" id="KW-1185">Reference proteome</keyword>
<evidence type="ECO:0000313" key="11">
    <source>
        <dbReference type="Proteomes" id="UP001338582"/>
    </source>
</evidence>
<gene>
    <name evidence="8" type="primary">MED18</name>
    <name evidence="10" type="ORF">PUMCH_004545</name>
</gene>
<keyword evidence="8" id="KW-0010">Activator</keyword>
<protein>
    <recommendedName>
        <fullName evidence="3 8">Mediator of RNA polymerase II transcription subunit 18</fullName>
    </recommendedName>
    <alternativeName>
        <fullName evidence="7 8">Mediator complex subunit 18</fullName>
    </alternativeName>
</protein>